<evidence type="ECO:0000256" key="1">
    <source>
        <dbReference type="SAM" id="MobiDB-lite"/>
    </source>
</evidence>
<evidence type="ECO:0000313" key="2">
    <source>
        <dbReference type="EMBL" id="SPP99282.1"/>
    </source>
</evidence>
<organism evidence="2 3">
    <name type="scientific">Bradyrhizobium vignae</name>
    <dbReference type="NCBI Taxonomy" id="1549949"/>
    <lineage>
        <taxon>Bacteria</taxon>
        <taxon>Pseudomonadati</taxon>
        <taxon>Pseudomonadota</taxon>
        <taxon>Alphaproteobacteria</taxon>
        <taxon>Hyphomicrobiales</taxon>
        <taxon>Nitrobacteraceae</taxon>
        <taxon>Bradyrhizobium</taxon>
    </lineage>
</organism>
<dbReference type="KEGG" id="bvz:BRAD3257_8700"/>
<name>A0A2U3QCY2_9BRAD</name>
<dbReference type="EMBL" id="LS398110">
    <property type="protein sequence ID" value="SPP99282.1"/>
    <property type="molecule type" value="Genomic_DNA"/>
</dbReference>
<proteinExistence type="predicted"/>
<gene>
    <name evidence="2" type="ORF">BRAD3257_8700</name>
</gene>
<evidence type="ECO:0000313" key="3">
    <source>
        <dbReference type="Proteomes" id="UP000246085"/>
    </source>
</evidence>
<sequence>MRSRGQFVRRASIVTPRHGFVTGAEFAEAVMSGLSRASKFFVAQEGVDGRVKPGHDDADASGRPKIQNDPDGASSGSLEVLGGLTKPYASFIGGKFFRLMLSFVSIVSSAVTFPCPGRTQTMVLSR</sequence>
<accession>A0A2U3QCY2</accession>
<protein>
    <submittedName>
        <fullName evidence="2">Uncharacterized protein</fullName>
    </submittedName>
</protein>
<dbReference type="AlphaFoldDB" id="A0A2U3QCY2"/>
<dbReference type="Proteomes" id="UP000246085">
    <property type="component" value="Chromosome BRAD3257"/>
</dbReference>
<reference evidence="2 3" key="1">
    <citation type="submission" date="2018-03" db="EMBL/GenBank/DDBJ databases">
        <authorList>
            <person name="Gully D."/>
        </authorList>
    </citation>
    <scope>NUCLEOTIDE SEQUENCE [LARGE SCALE GENOMIC DNA]</scope>
    <source>
        <strain evidence="2">ORS3257</strain>
    </source>
</reference>
<feature type="compositionally biased region" description="Basic and acidic residues" evidence="1">
    <location>
        <begin position="48"/>
        <end position="68"/>
    </location>
</feature>
<feature type="region of interest" description="Disordered" evidence="1">
    <location>
        <begin position="48"/>
        <end position="74"/>
    </location>
</feature>